<gene>
    <name evidence="1" type="primary">52</name>
    <name evidence="1" type="ORF">SEA_TERAPIN_52</name>
</gene>
<evidence type="ECO:0000313" key="1">
    <source>
        <dbReference type="EMBL" id="AOE44864.1"/>
    </source>
</evidence>
<keyword evidence="1" id="KW-0378">Hydrolase</keyword>
<keyword evidence="1" id="KW-0255">Endonuclease</keyword>
<organism evidence="1 2">
    <name type="scientific">Gordonia phage Terapin</name>
    <dbReference type="NCBI Taxonomy" id="1887654"/>
    <lineage>
        <taxon>Viruses</taxon>
        <taxon>Duplodnaviria</taxon>
        <taxon>Heunggongvirae</taxon>
        <taxon>Uroviricota</taxon>
        <taxon>Caudoviricetes</taxon>
        <taxon>Terapinvirus</taxon>
        <taxon>Terapinvirus terapin</taxon>
    </lineage>
</organism>
<proteinExistence type="predicted"/>
<evidence type="ECO:0000313" key="2">
    <source>
        <dbReference type="Proteomes" id="UP000204083"/>
    </source>
</evidence>
<name>A0A1B3B1J1_9CAUD</name>
<dbReference type="KEGG" id="vg:29078319"/>
<keyword evidence="2" id="KW-1185">Reference proteome</keyword>
<keyword evidence="1" id="KW-0540">Nuclease</keyword>
<dbReference type="Gene3D" id="1.10.30.50">
    <property type="match status" value="1"/>
</dbReference>
<dbReference type="GO" id="GO:0004519">
    <property type="term" value="F:endonuclease activity"/>
    <property type="evidence" value="ECO:0007669"/>
    <property type="project" value="UniProtKB-KW"/>
</dbReference>
<sequence length="133" mass="16270">MTTSKNRRNKRKRFFEECEERDAPCWICKEPIQYRDDQGEVSTEGPWRFSIDHYKTIFSRPDLEWDYLNWRPSHYLCNNRRGNRSFKNTVWVGSKELGRWSKEHDEMYERRIAKEEQQYRILTGVIQGEIADD</sequence>
<dbReference type="OrthoDB" id="15469at10239"/>
<reference evidence="1 2" key="1">
    <citation type="submission" date="2016-07" db="EMBL/GenBank/DDBJ databases">
        <authorList>
            <person name="Montgomery M.T."/>
            <person name="Pope W.H."/>
            <person name="Garlena R.A."/>
            <person name="Russell D.A."/>
            <person name="Jacobs-Sera D."/>
            <person name="Hendrix R.W."/>
            <person name="Hatfull G.F."/>
        </authorList>
    </citation>
    <scope>NUCLEOTIDE SEQUENCE [LARGE SCALE GENOMIC DNA]</scope>
</reference>
<dbReference type="Proteomes" id="UP000204083">
    <property type="component" value="Segment"/>
</dbReference>
<dbReference type="EMBL" id="KX557285">
    <property type="protein sequence ID" value="AOE44864.1"/>
    <property type="molecule type" value="Genomic_DNA"/>
</dbReference>
<accession>A0A1B3B1J1</accession>
<protein>
    <submittedName>
        <fullName evidence="1">HNH endonuclease</fullName>
    </submittedName>
</protein>
<dbReference type="RefSeq" id="YP_009277791.1">
    <property type="nucleotide sequence ID" value="NC_031001.1"/>
</dbReference>
<dbReference type="GeneID" id="29078319"/>